<proteinExistence type="predicted"/>
<organism evidence="2 3">
    <name type="scientific">Streptomyces niveus</name>
    <name type="common">Streptomyces spheroides</name>
    <dbReference type="NCBI Taxonomy" id="193462"/>
    <lineage>
        <taxon>Bacteria</taxon>
        <taxon>Bacillati</taxon>
        <taxon>Actinomycetota</taxon>
        <taxon>Actinomycetes</taxon>
        <taxon>Kitasatosporales</taxon>
        <taxon>Streptomycetaceae</taxon>
        <taxon>Streptomyces</taxon>
    </lineage>
</organism>
<dbReference type="RefSeq" id="WP_329075031.1">
    <property type="nucleotide sequence ID" value="NZ_CP109495.1"/>
</dbReference>
<gene>
    <name evidence="2" type="ORF">OG442_07415</name>
</gene>
<evidence type="ECO:0000313" key="2">
    <source>
        <dbReference type="EMBL" id="WUX51377.1"/>
    </source>
</evidence>
<feature type="chain" id="PRO_5047511067" evidence="1">
    <location>
        <begin position="28"/>
        <end position="98"/>
    </location>
</feature>
<name>A0ABZ2A397_STRNV</name>
<keyword evidence="1" id="KW-0732">Signal</keyword>
<evidence type="ECO:0000256" key="1">
    <source>
        <dbReference type="SAM" id="SignalP"/>
    </source>
</evidence>
<protein>
    <submittedName>
        <fullName evidence="2">Uncharacterized protein</fullName>
    </submittedName>
</protein>
<sequence>MRRVTTVLGGLVMAGTLALGLSGSAWAAHGWLKISGKTHYEPRTGCYTGVYVPLSVDNYTDTAVHVYSGVNCQGDYLGTVEPDSHGFFEYGRSVYVPQ</sequence>
<dbReference type="EMBL" id="CP109495">
    <property type="protein sequence ID" value="WUX51377.1"/>
    <property type="molecule type" value="Genomic_DNA"/>
</dbReference>
<keyword evidence="3" id="KW-1185">Reference proteome</keyword>
<reference evidence="2" key="1">
    <citation type="submission" date="2022-10" db="EMBL/GenBank/DDBJ databases">
        <title>The complete genomes of actinobacterial strains from the NBC collection.</title>
        <authorList>
            <person name="Joergensen T.S."/>
            <person name="Alvarez Arevalo M."/>
            <person name="Sterndorff E.B."/>
            <person name="Faurdal D."/>
            <person name="Vuksanovic O."/>
            <person name="Mourched A.-S."/>
            <person name="Charusanti P."/>
            <person name="Shaw S."/>
            <person name="Blin K."/>
            <person name="Weber T."/>
        </authorList>
    </citation>
    <scope>NUCLEOTIDE SEQUENCE</scope>
    <source>
        <strain evidence="2">NBC_01432</strain>
    </source>
</reference>
<feature type="signal peptide" evidence="1">
    <location>
        <begin position="1"/>
        <end position="27"/>
    </location>
</feature>
<dbReference type="Proteomes" id="UP001432209">
    <property type="component" value="Chromosome"/>
</dbReference>
<accession>A0ABZ2A397</accession>
<evidence type="ECO:0000313" key="3">
    <source>
        <dbReference type="Proteomes" id="UP001432209"/>
    </source>
</evidence>